<dbReference type="Gene3D" id="3.40.50.300">
    <property type="entry name" value="P-loop containing nucleotide triphosphate hydrolases"/>
    <property type="match status" value="1"/>
</dbReference>
<dbReference type="Pfam" id="PF05729">
    <property type="entry name" value="NACHT"/>
    <property type="match status" value="1"/>
</dbReference>
<feature type="repeat" description="WD" evidence="3">
    <location>
        <begin position="1174"/>
        <end position="1215"/>
    </location>
</feature>
<dbReference type="InterPro" id="IPR001680">
    <property type="entry name" value="WD40_rpt"/>
</dbReference>
<comment type="caution">
    <text evidence="7">The sequence shown here is derived from an EMBL/GenBank/DDBJ whole genome shotgun (WGS) entry which is preliminary data.</text>
</comment>
<evidence type="ECO:0000313" key="8">
    <source>
        <dbReference type="Proteomes" id="UP001150062"/>
    </source>
</evidence>
<accession>A0ABQ8YNM9</accession>
<feature type="repeat" description="WD" evidence="3">
    <location>
        <begin position="923"/>
        <end position="964"/>
    </location>
</feature>
<dbReference type="Gene3D" id="2.130.10.10">
    <property type="entry name" value="YVTN repeat-like/Quinoprotein amine dehydrogenase"/>
    <property type="match status" value="6"/>
</dbReference>
<feature type="repeat" description="WD" evidence="3">
    <location>
        <begin position="1216"/>
        <end position="1257"/>
    </location>
</feature>
<dbReference type="CDD" id="cd00200">
    <property type="entry name" value="WD40"/>
    <property type="match status" value="2"/>
</dbReference>
<evidence type="ECO:0000256" key="1">
    <source>
        <dbReference type="ARBA" id="ARBA00022574"/>
    </source>
</evidence>
<dbReference type="Pfam" id="PF00805">
    <property type="entry name" value="Pentapeptide"/>
    <property type="match status" value="1"/>
</dbReference>
<dbReference type="SMART" id="SM00320">
    <property type="entry name" value="WD40"/>
    <property type="match status" value="15"/>
</dbReference>
<keyword evidence="2" id="KW-0677">Repeat</keyword>
<feature type="repeat" description="WD" evidence="3">
    <location>
        <begin position="1474"/>
        <end position="1507"/>
    </location>
</feature>
<keyword evidence="1 3" id="KW-0853">WD repeat</keyword>
<gene>
    <name evidence="7" type="ORF">M0813_19355</name>
</gene>
<feature type="repeat" description="WD" evidence="3">
    <location>
        <begin position="1312"/>
        <end position="1346"/>
    </location>
</feature>
<dbReference type="InterPro" id="IPR019775">
    <property type="entry name" value="WD40_repeat_CS"/>
</dbReference>
<dbReference type="PROSITE" id="PS00678">
    <property type="entry name" value="WD_REPEATS_1"/>
    <property type="match status" value="7"/>
</dbReference>
<dbReference type="PRINTS" id="PR00320">
    <property type="entry name" value="GPROTEINBRPT"/>
</dbReference>
<feature type="repeat" description="WD" evidence="3">
    <location>
        <begin position="1132"/>
        <end position="1173"/>
    </location>
</feature>
<dbReference type="Proteomes" id="UP001150062">
    <property type="component" value="Unassembled WGS sequence"/>
</dbReference>
<feature type="domain" description="NACHT" evidence="6">
    <location>
        <begin position="361"/>
        <end position="524"/>
    </location>
</feature>
<organism evidence="7 8">
    <name type="scientific">Anaeramoeba flamelloides</name>
    <dbReference type="NCBI Taxonomy" id="1746091"/>
    <lineage>
        <taxon>Eukaryota</taxon>
        <taxon>Metamonada</taxon>
        <taxon>Anaeramoebidae</taxon>
        <taxon>Anaeramoeba</taxon>
    </lineage>
</organism>
<evidence type="ECO:0000313" key="7">
    <source>
        <dbReference type="EMBL" id="KAJ6246217.1"/>
    </source>
</evidence>
<evidence type="ECO:0000256" key="3">
    <source>
        <dbReference type="PROSITE-ProRule" id="PRU00221"/>
    </source>
</evidence>
<feature type="coiled-coil region" evidence="4">
    <location>
        <begin position="291"/>
        <end position="321"/>
    </location>
</feature>
<dbReference type="PANTHER" id="PTHR44129">
    <property type="entry name" value="WD REPEAT-CONTAINING PROTEIN POP1"/>
    <property type="match status" value="1"/>
</dbReference>
<dbReference type="PROSITE" id="PS50294">
    <property type="entry name" value="WD_REPEATS_REGION"/>
    <property type="match status" value="10"/>
</dbReference>
<dbReference type="InterPro" id="IPR015943">
    <property type="entry name" value="WD40/YVTN_repeat-like_dom_sf"/>
</dbReference>
<dbReference type="SUPFAM" id="SSF52540">
    <property type="entry name" value="P-loop containing nucleoside triphosphate hydrolases"/>
    <property type="match status" value="1"/>
</dbReference>
<dbReference type="Gene3D" id="2.160.20.80">
    <property type="entry name" value="E3 ubiquitin-protein ligase SopA"/>
    <property type="match status" value="1"/>
</dbReference>
<dbReference type="InterPro" id="IPR020472">
    <property type="entry name" value="WD40_PAC1"/>
</dbReference>
<sequence>MFATTKTMTSNIITENPNNLQKKKSQNQILKENTTQKTKFLSQSCSNCLEGLNEIKNPHKNVQSFSLLINDEIINLYENYKNNQFNNKILFSLEKTQIHFYQHKKKGWGAFLMDHENKTAIKFIDKIEGLSNISQFTNESHYVELNKSNGKIMIRSYGLKGGGGGYWDDIIKILESVLLNFNKNDLKNINKKIIIVLEKMEVTGIKNGLNNEKNIINNLKRLEENIEEEAPKKRKNQLIRLIQEISKKMEMGGEFSSHSFHKEKENFNNNLKSAYKGIKKKQENQKIKPKIKEEINISEDLEKQIQKINKQELEKLKFNSEFQDVKDMYIPLRCQRTPNSPTTFDLNNQIQQFLKDKRESVFLLKGESGMGKSTFTNILYESMLNEYQKIESRDRIIPIHVDLISAQNPMKHLVEEIFIEQWHLSEDKINEMKKTKKILFILDGYDELNDFQNIIVKNKLLEKYPNSKVLITSRISELPKDHRTCFAPKNSTINEYDYDYIGLDEWHVAGFNQKDIEKYLEHFIDKTTKREINNWGIEKYQKYIQTITGLRELIEIPYTLKVVVEVLPYIVKKHKKQEKEAQKDKKTRLQVTKYSLYTEYINIFLRRQKEKMKEQQIEFKIKRLLRYYQELASDMYKKKTTKIRNKTIEVGGLFNLFGKKSDKNDSKVDNFFWQGKKKELLLKGGLLKKIEGGYTWRHLSIFEFLIIQTMKRESETESKENKENEEKEGREGISDFKQDQMGKQKSPINKNKNYKSNDLLINQRLIVNINGMLDFSVDLLRKNKRFEKKLWQYIYSSRGDENKKISSANAITILNRAKISFSGMNLGGVLIPQADLSMGIFHETDFTGSDLSGVNFRQCWLKGAILNKSSMKGVNFGERAYIKCKSDIESLKFNKSGDALVSAHQDKTVKLWDSKTGELQKILKGHTNQVRSLSISPDGKTIVSGSNDHTIIVWDVDTFQLKATLKGHTGVVISLDYSRDGNTIASGSFDHTVKIWDSKTFTLMETLKDHTDDVNIIRFSPDGETLASGSSDNTVKIWDLKTLKLKATLRDDFSFRHLAFSHDGKTIASGNLLGLIKFWDLKTCKPEKTIKAHQDWINFLLYSPDGKIITSGGDDRTLKQWDSKTGDLKVIFKGHTQPLRTIAYSPDGKKIASTSYDRTIRMWDIESSPLKINDKGHTGDVNIVTYSPDGNTIASGSSDHTIKLWDSKTGDLRATLEGHTKKVKNLAYSPDGKILATGSSDYTVKIWDSETGKLKVTIEDFDKSRAFIAFNPDGKTIAMASSDQDNVKICDTETGELKMSLQAGSIYDDPGIVCLAYSPDGKTIACGTYEYVITIWDSSTGQLKKTFFAHQEEGVYNIVYSPDGKTIASVCEYEVKIWDSEKYELKATLIEHLRCATTITFSPNGDTIAVGCENGTTKIWDTKTYLLRATLKKHPHEINVVAYSPDGKTISTIDDRDKKVKIWDAKTYELKSTLNGHVGDVTCIMYNPDGKTLVSSSKDHTIRVWDLAPLEKGRKPRITFIFGISTLFLEEVKISGVNNLSSDNQKLIKQRAGNN</sequence>
<evidence type="ECO:0000256" key="2">
    <source>
        <dbReference type="ARBA" id="ARBA00022737"/>
    </source>
</evidence>
<feature type="repeat" description="WD" evidence="3">
    <location>
        <begin position="888"/>
        <end position="922"/>
    </location>
</feature>
<feature type="repeat" description="WD" evidence="3">
    <location>
        <begin position="965"/>
        <end position="1006"/>
    </location>
</feature>
<dbReference type="InterPro" id="IPR007111">
    <property type="entry name" value="NACHT_NTPase"/>
</dbReference>
<dbReference type="SUPFAM" id="SSF141571">
    <property type="entry name" value="Pentapeptide repeat-like"/>
    <property type="match status" value="1"/>
</dbReference>
<dbReference type="SUPFAM" id="SSF50978">
    <property type="entry name" value="WD40 repeat-like"/>
    <property type="match status" value="1"/>
</dbReference>
<dbReference type="PROSITE" id="PS50082">
    <property type="entry name" value="WD_REPEATS_2"/>
    <property type="match status" value="12"/>
</dbReference>
<feature type="repeat" description="WD" evidence="3">
    <location>
        <begin position="1090"/>
        <end position="1131"/>
    </location>
</feature>
<protein>
    <recommendedName>
        <fullName evidence="6">NACHT domain-containing protein</fullName>
    </recommendedName>
</protein>
<feature type="repeat" description="WD" evidence="3">
    <location>
        <begin position="1007"/>
        <end position="1048"/>
    </location>
</feature>
<dbReference type="InterPro" id="IPR001646">
    <property type="entry name" value="5peptide_repeat"/>
</dbReference>
<dbReference type="EMBL" id="JAOAOG010000136">
    <property type="protein sequence ID" value="KAJ6246217.1"/>
    <property type="molecule type" value="Genomic_DNA"/>
</dbReference>
<reference evidence="7" key="1">
    <citation type="submission" date="2022-08" db="EMBL/GenBank/DDBJ databases">
        <title>Novel sulfate-reducing endosymbionts in the free-living metamonad Anaeramoeba.</title>
        <authorList>
            <person name="Jerlstrom-Hultqvist J."/>
            <person name="Cepicka I."/>
            <person name="Gallot-Lavallee L."/>
            <person name="Salas-Leiva D."/>
            <person name="Curtis B.A."/>
            <person name="Zahonova K."/>
            <person name="Pipaliya S."/>
            <person name="Dacks J."/>
            <person name="Roger A.J."/>
        </authorList>
    </citation>
    <scope>NUCLEOTIDE SEQUENCE</scope>
    <source>
        <strain evidence="7">Schooner1</strain>
    </source>
</reference>
<evidence type="ECO:0000259" key="6">
    <source>
        <dbReference type="Pfam" id="PF05729"/>
    </source>
</evidence>
<feature type="repeat" description="WD" evidence="3">
    <location>
        <begin position="1431"/>
        <end position="1473"/>
    </location>
</feature>
<evidence type="ECO:0000256" key="4">
    <source>
        <dbReference type="SAM" id="Coils"/>
    </source>
</evidence>
<dbReference type="InterPro" id="IPR011047">
    <property type="entry name" value="Quinoprotein_ADH-like_sf"/>
</dbReference>
<feature type="region of interest" description="Disordered" evidence="5">
    <location>
        <begin position="715"/>
        <end position="751"/>
    </location>
</feature>
<dbReference type="Pfam" id="PF00400">
    <property type="entry name" value="WD40"/>
    <property type="match status" value="14"/>
</dbReference>
<feature type="repeat" description="WD" evidence="3">
    <location>
        <begin position="1389"/>
        <end position="1424"/>
    </location>
</feature>
<feature type="compositionally biased region" description="Basic and acidic residues" evidence="5">
    <location>
        <begin position="715"/>
        <end position="742"/>
    </location>
</feature>
<dbReference type="SUPFAM" id="SSF50998">
    <property type="entry name" value="Quinoprotein alcohol dehydrogenase-like"/>
    <property type="match status" value="1"/>
</dbReference>
<feature type="coiled-coil region" evidence="4">
    <location>
        <begin position="205"/>
        <end position="236"/>
    </location>
</feature>
<keyword evidence="4" id="KW-0175">Coiled coil</keyword>
<name>A0ABQ8YNM9_9EUKA</name>
<dbReference type="InterPro" id="IPR036322">
    <property type="entry name" value="WD40_repeat_dom_sf"/>
</dbReference>
<evidence type="ECO:0000256" key="5">
    <source>
        <dbReference type="SAM" id="MobiDB-lite"/>
    </source>
</evidence>
<keyword evidence="8" id="KW-1185">Reference proteome</keyword>
<dbReference type="InterPro" id="IPR027417">
    <property type="entry name" value="P-loop_NTPase"/>
</dbReference>
<dbReference type="InterPro" id="IPR050349">
    <property type="entry name" value="WD_LIS1/nudF_dynein_reg"/>
</dbReference>
<proteinExistence type="predicted"/>